<evidence type="ECO:0000313" key="2">
    <source>
        <dbReference type="Proteomes" id="UP000315295"/>
    </source>
</evidence>
<accession>A0A540MD42</accession>
<dbReference type="EMBL" id="VIEB01000288">
    <property type="protein sequence ID" value="TQD96670.1"/>
    <property type="molecule type" value="Genomic_DNA"/>
</dbReference>
<sequence length="88" mass="9261">MASVAGAALASLSSSLLSKPSHPLIPNRPLPRLTCSLTTSFSSQEFNITLAPSKPKPKPDSAELDPDALAGQLIIPWIVLNEDGNLKL</sequence>
<reference evidence="1 2" key="1">
    <citation type="journal article" date="2019" name="G3 (Bethesda)">
        <title>Sequencing of a Wild Apple (Malus baccata) Genome Unravels the Differences Between Cultivated and Wild Apple Species Regarding Disease Resistance and Cold Tolerance.</title>
        <authorList>
            <person name="Chen X."/>
        </authorList>
    </citation>
    <scope>NUCLEOTIDE SEQUENCE [LARGE SCALE GENOMIC DNA]</scope>
    <source>
        <strain evidence="2">cv. Shandingzi</strain>
        <tissue evidence="1">Leaves</tissue>
    </source>
</reference>
<proteinExistence type="predicted"/>
<dbReference type="STRING" id="106549.A0A540MD42"/>
<name>A0A540MD42_MALBA</name>
<dbReference type="Proteomes" id="UP000315295">
    <property type="component" value="Unassembled WGS sequence"/>
</dbReference>
<gene>
    <name evidence="1" type="ORF">C1H46_017745</name>
</gene>
<keyword evidence="2" id="KW-1185">Reference proteome</keyword>
<protein>
    <submittedName>
        <fullName evidence="1">Uncharacterized protein</fullName>
    </submittedName>
</protein>
<dbReference type="AlphaFoldDB" id="A0A540MD42"/>
<organism evidence="1 2">
    <name type="scientific">Malus baccata</name>
    <name type="common">Siberian crab apple</name>
    <name type="synonym">Pyrus baccata</name>
    <dbReference type="NCBI Taxonomy" id="106549"/>
    <lineage>
        <taxon>Eukaryota</taxon>
        <taxon>Viridiplantae</taxon>
        <taxon>Streptophyta</taxon>
        <taxon>Embryophyta</taxon>
        <taxon>Tracheophyta</taxon>
        <taxon>Spermatophyta</taxon>
        <taxon>Magnoliopsida</taxon>
        <taxon>eudicotyledons</taxon>
        <taxon>Gunneridae</taxon>
        <taxon>Pentapetalae</taxon>
        <taxon>rosids</taxon>
        <taxon>fabids</taxon>
        <taxon>Rosales</taxon>
        <taxon>Rosaceae</taxon>
        <taxon>Amygdaloideae</taxon>
        <taxon>Maleae</taxon>
        <taxon>Malus</taxon>
    </lineage>
</organism>
<evidence type="ECO:0000313" key="1">
    <source>
        <dbReference type="EMBL" id="TQD96670.1"/>
    </source>
</evidence>
<comment type="caution">
    <text evidence="1">The sequence shown here is derived from an EMBL/GenBank/DDBJ whole genome shotgun (WGS) entry which is preliminary data.</text>
</comment>